<accession>A0ACC5QZY9</accession>
<keyword evidence="2" id="KW-1185">Reference proteome</keyword>
<name>A0ACC5QZY9_9HYPH</name>
<sequence length="106" mass="11558">MTISKANGVRLAALLAICGAVAGLSAAVEAAPITQKEALAACRAQFGKKVVNATVGKNGKINCQWMVRREMTRQEAYETCRKKFSATTAMVQKTKTGWRCRYIGRF</sequence>
<evidence type="ECO:0000313" key="2">
    <source>
        <dbReference type="Proteomes" id="UP000616151"/>
    </source>
</evidence>
<proteinExistence type="predicted"/>
<evidence type="ECO:0000313" key="1">
    <source>
        <dbReference type="EMBL" id="MBK1865948.1"/>
    </source>
</evidence>
<dbReference type="Proteomes" id="UP000616151">
    <property type="component" value="Unassembled WGS sequence"/>
</dbReference>
<organism evidence="1 2">
    <name type="scientific">Taklimakanibacter albus</name>
    <dbReference type="NCBI Taxonomy" id="2800327"/>
    <lineage>
        <taxon>Bacteria</taxon>
        <taxon>Pseudomonadati</taxon>
        <taxon>Pseudomonadota</taxon>
        <taxon>Alphaproteobacteria</taxon>
        <taxon>Hyphomicrobiales</taxon>
        <taxon>Aestuariivirgaceae</taxon>
        <taxon>Taklimakanibacter</taxon>
    </lineage>
</organism>
<comment type="caution">
    <text evidence="1">The sequence shown here is derived from an EMBL/GenBank/DDBJ whole genome shotgun (WGS) entry which is preliminary data.</text>
</comment>
<gene>
    <name evidence="1" type="ORF">JHL16_06255</name>
</gene>
<protein>
    <submittedName>
        <fullName evidence="1">Uncharacterized protein</fullName>
    </submittedName>
</protein>
<reference evidence="1" key="1">
    <citation type="submission" date="2021-01" db="EMBL/GenBank/DDBJ databases">
        <authorList>
            <person name="Sun Q."/>
        </authorList>
    </citation>
    <scope>NUCLEOTIDE SEQUENCE</scope>
    <source>
        <strain evidence="1">YIM B02566</strain>
    </source>
</reference>
<dbReference type="EMBL" id="JAENHL010000006">
    <property type="protein sequence ID" value="MBK1865948.1"/>
    <property type="molecule type" value="Genomic_DNA"/>
</dbReference>